<keyword evidence="1" id="KW-0812">Transmembrane</keyword>
<evidence type="ECO:0000313" key="4">
    <source>
        <dbReference type="Proteomes" id="UP001642409"/>
    </source>
</evidence>
<keyword evidence="1" id="KW-0472">Membrane</keyword>
<name>A0AA86PAV6_9EUKA</name>
<comment type="caution">
    <text evidence="2">The sequence shown here is derived from an EMBL/GenBank/DDBJ whole genome shotgun (WGS) entry which is preliminary data.</text>
</comment>
<accession>A0AA86PAV6</accession>
<gene>
    <name evidence="2" type="ORF">HINF_LOCUS23134</name>
    <name evidence="3" type="ORF">HINF_LOCUS76229</name>
</gene>
<reference evidence="3 4" key="2">
    <citation type="submission" date="2024-07" db="EMBL/GenBank/DDBJ databases">
        <authorList>
            <person name="Akdeniz Z."/>
        </authorList>
    </citation>
    <scope>NUCLEOTIDE SEQUENCE [LARGE SCALE GENOMIC DNA]</scope>
</reference>
<proteinExistence type="predicted"/>
<dbReference type="AlphaFoldDB" id="A0AA86PAV6"/>
<feature type="transmembrane region" description="Helical" evidence="1">
    <location>
        <begin position="100"/>
        <end position="119"/>
    </location>
</feature>
<reference evidence="2" key="1">
    <citation type="submission" date="2023-06" db="EMBL/GenBank/DDBJ databases">
        <authorList>
            <person name="Kurt Z."/>
        </authorList>
    </citation>
    <scope>NUCLEOTIDE SEQUENCE</scope>
</reference>
<evidence type="ECO:0000313" key="2">
    <source>
        <dbReference type="EMBL" id="CAI9935489.1"/>
    </source>
</evidence>
<organism evidence="2">
    <name type="scientific">Hexamita inflata</name>
    <dbReference type="NCBI Taxonomy" id="28002"/>
    <lineage>
        <taxon>Eukaryota</taxon>
        <taxon>Metamonada</taxon>
        <taxon>Diplomonadida</taxon>
        <taxon>Hexamitidae</taxon>
        <taxon>Hexamitinae</taxon>
        <taxon>Hexamita</taxon>
    </lineage>
</organism>
<dbReference type="EMBL" id="CATOUU010000615">
    <property type="protein sequence ID" value="CAI9935489.1"/>
    <property type="molecule type" value="Genomic_DNA"/>
</dbReference>
<keyword evidence="4" id="KW-1185">Reference proteome</keyword>
<evidence type="ECO:0000256" key="1">
    <source>
        <dbReference type="SAM" id="Phobius"/>
    </source>
</evidence>
<evidence type="ECO:0000313" key="3">
    <source>
        <dbReference type="EMBL" id="CAL6111090.1"/>
    </source>
</evidence>
<keyword evidence="1" id="KW-1133">Transmembrane helix</keyword>
<dbReference type="EMBL" id="CAXDID020000701">
    <property type="protein sequence ID" value="CAL6111090.1"/>
    <property type="molecule type" value="Genomic_DNA"/>
</dbReference>
<dbReference type="Proteomes" id="UP001642409">
    <property type="component" value="Unassembled WGS sequence"/>
</dbReference>
<sequence length="197" mass="23419">MITEVVLPGVQSYAVQHLLRFRVPLRPTPCLLRTRQSLLFICRPWSDVLEITEHLWSNFAVPPETGNGAGLSRRWMVQEPGSERLFDGHYFKLHCYAYGIYSYNLCLLLVIYIEIFMFLRDYFLFQIYRNLHNISFGFNLLPHFCYNNYPLLAVKFGSIFARKIDFTTLAEYNITKRQSLQPMQWKRQQESITLLYK</sequence>
<protein>
    <submittedName>
        <fullName evidence="3">Hypothetical_protein</fullName>
    </submittedName>
</protein>